<proteinExistence type="predicted"/>
<organism evidence="1 2">
    <name type="scientific">Fusarium solani</name>
    <name type="common">Filamentous fungus</name>
    <dbReference type="NCBI Taxonomy" id="169388"/>
    <lineage>
        <taxon>Eukaryota</taxon>
        <taxon>Fungi</taxon>
        <taxon>Dikarya</taxon>
        <taxon>Ascomycota</taxon>
        <taxon>Pezizomycotina</taxon>
        <taxon>Sordariomycetes</taxon>
        <taxon>Hypocreomycetidae</taxon>
        <taxon>Hypocreales</taxon>
        <taxon>Nectriaceae</taxon>
        <taxon>Fusarium</taxon>
        <taxon>Fusarium solani species complex</taxon>
    </lineage>
</organism>
<accession>A0A9P9HUJ3</accession>
<dbReference type="EMBL" id="JAGTJS010000007">
    <property type="protein sequence ID" value="KAH7264288.1"/>
    <property type="molecule type" value="Genomic_DNA"/>
</dbReference>
<comment type="caution">
    <text evidence="1">The sequence shown here is derived from an EMBL/GenBank/DDBJ whole genome shotgun (WGS) entry which is preliminary data.</text>
</comment>
<protein>
    <submittedName>
        <fullName evidence="1">Uncharacterized protein</fullName>
    </submittedName>
</protein>
<dbReference type="AlphaFoldDB" id="A0A9P9HUJ3"/>
<sequence>MGFLLCRYAGLAPSPGWHLLSWSWLFSLSAAPPPSRDLSAYKVVWRSRPMGMIRDWGAARVVIGLCDEIDQAWKVVGLGLVKLRE</sequence>
<evidence type="ECO:0000313" key="1">
    <source>
        <dbReference type="EMBL" id="KAH7264288.1"/>
    </source>
</evidence>
<evidence type="ECO:0000313" key="2">
    <source>
        <dbReference type="Proteomes" id="UP000736672"/>
    </source>
</evidence>
<name>A0A9P9HUJ3_FUSSL</name>
<keyword evidence="2" id="KW-1185">Reference proteome</keyword>
<reference evidence="1" key="1">
    <citation type="journal article" date="2021" name="Nat. Commun.">
        <title>Genetic determinants of endophytism in the Arabidopsis root mycobiome.</title>
        <authorList>
            <person name="Mesny F."/>
            <person name="Miyauchi S."/>
            <person name="Thiergart T."/>
            <person name="Pickel B."/>
            <person name="Atanasova L."/>
            <person name="Karlsson M."/>
            <person name="Huettel B."/>
            <person name="Barry K.W."/>
            <person name="Haridas S."/>
            <person name="Chen C."/>
            <person name="Bauer D."/>
            <person name="Andreopoulos W."/>
            <person name="Pangilinan J."/>
            <person name="LaButti K."/>
            <person name="Riley R."/>
            <person name="Lipzen A."/>
            <person name="Clum A."/>
            <person name="Drula E."/>
            <person name="Henrissat B."/>
            <person name="Kohler A."/>
            <person name="Grigoriev I.V."/>
            <person name="Martin F.M."/>
            <person name="Hacquard S."/>
        </authorList>
    </citation>
    <scope>NUCLEOTIDE SEQUENCE</scope>
    <source>
        <strain evidence="1">FSSC 5 MPI-SDFR-AT-0091</strain>
    </source>
</reference>
<gene>
    <name evidence="1" type="ORF">B0J15DRAFT_490474</name>
</gene>
<dbReference type="Proteomes" id="UP000736672">
    <property type="component" value="Unassembled WGS sequence"/>
</dbReference>